<evidence type="ECO:0000256" key="5">
    <source>
        <dbReference type="PIRSR" id="PIRSR006019-1"/>
    </source>
</evidence>
<dbReference type="PANTHER" id="PTHR11086:SF18">
    <property type="entry name" value="DEOXYCYTIDYLATE DEAMINASE"/>
    <property type="match status" value="1"/>
</dbReference>
<proteinExistence type="inferred from homology"/>
<reference evidence="9" key="1">
    <citation type="submission" date="2016-06" db="EMBL/GenBank/DDBJ databases">
        <authorList>
            <person name="Varghese N."/>
        </authorList>
    </citation>
    <scope>NUCLEOTIDE SEQUENCE [LARGE SCALE GENOMIC DNA]</scope>
    <source>
        <strain evidence="9">DSM 45344</strain>
    </source>
</reference>
<dbReference type="PROSITE" id="PS51747">
    <property type="entry name" value="CYT_DCMP_DEAMINASES_2"/>
    <property type="match status" value="1"/>
</dbReference>
<evidence type="ECO:0000313" key="8">
    <source>
        <dbReference type="EMBL" id="SBV27956.1"/>
    </source>
</evidence>
<evidence type="ECO:0000259" key="7">
    <source>
        <dbReference type="PROSITE" id="PS51747"/>
    </source>
</evidence>
<dbReference type="Gene3D" id="3.40.140.10">
    <property type="entry name" value="Cytidine Deaminase, domain 2"/>
    <property type="match status" value="1"/>
</dbReference>
<name>A0A1C3N5Y6_9ACTN</name>
<sequence>MSRPTFDDYFMGLAQAAARRGDCTRSQVGAVLVRANRSTCGTGYNGVMPGKPGCLEGACPRGQLSYEECPPYAPYDSGTGECIATHAEMNALLFLPDTEQAVTCYVTRQPCRDCHFALMLHGVQRIVWPEGEWNA</sequence>
<evidence type="ECO:0000256" key="6">
    <source>
        <dbReference type="PIRSR" id="PIRSR006019-2"/>
    </source>
</evidence>
<dbReference type="PANTHER" id="PTHR11086">
    <property type="entry name" value="DEOXYCYTIDYLATE DEAMINASE-RELATED"/>
    <property type="match status" value="1"/>
</dbReference>
<dbReference type="RefSeq" id="WP_197677463.1">
    <property type="nucleotide sequence ID" value="NZ_JBHRWG010000004.1"/>
</dbReference>
<dbReference type="PROSITE" id="PS00903">
    <property type="entry name" value="CYT_DCMP_DEAMINASES_1"/>
    <property type="match status" value="1"/>
</dbReference>
<keyword evidence="9" id="KW-1185">Reference proteome</keyword>
<dbReference type="GO" id="GO:0005737">
    <property type="term" value="C:cytoplasm"/>
    <property type="evidence" value="ECO:0007669"/>
    <property type="project" value="TreeGrafter"/>
</dbReference>
<dbReference type="GO" id="GO:0004132">
    <property type="term" value="F:dCMP deaminase activity"/>
    <property type="evidence" value="ECO:0007669"/>
    <property type="project" value="InterPro"/>
</dbReference>
<comment type="cofactor">
    <cofactor evidence="6">
        <name>Zn(2+)</name>
        <dbReference type="ChEBI" id="CHEBI:29105"/>
    </cofactor>
</comment>
<keyword evidence="3" id="KW-0378">Hydrolase</keyword>
<dbReference type="InterPro" id="IPR016193">
    <property type="entry name" value="Cytidine_deaminase-like"/>
</dbReference>
<evidence type="ECO:0000256" key="4">
    <source>
        <dbReference type="ARBA" id="ARBA00022833"/>
    </source>
</evidence>
<dbReference type="PIRSF" id="PIRSF006019">
    <property type="entry name" value="dCMP_deaminase"/>
    <property type="match status" value="1"/>
</dbReference>
<protein>
    <submittedName>
        <fullName evidence="8">dCMP deaminase</fullName>
    </submittedName>
</protein>
<feature type="binding site" evidence="6">
    <location>
        <position position="111"/>
    </location>
    <ligand>
        <name>Zn(2+)</name>
        <dbReference type="ChEBI" id="CHEBI:29105"/>
        <note>catalytic</note>
    </ligand>
</feature>
<feature type="active site" description="Proton donor" evidence="5">
    <location>
        <position position="88"/>
    </location>
</feature>
<evidence type="ECO:0000256" key="1">
    <source>
        <dbReference type="ARBA" id="ARBA00006576"/>
    </source>
</evidence>
<feature type="binding site" evidence="6">
    <location>
        <position position="114"/>
    </location>
    <ligand>
        <name>Zn(2+)</name>
        <dbReference type="ChEBI" id="CHEBI:29105"/>
        <note>catalytic</note>
    </ligand>
</feature>
<dbReference type="InterPro" id="IPR016192">
    <property type="entry name" value="APOBEC/CMP_deaminase_Zn-bd"/>
</dbReference>
<evidence type="ECO:0000313" key="9">
    <source>
        <dbReference type="Proteomes" id="UP000199393"/>
    </source>
</evidence>
<dbReference type="InterPro" id="IPR002125">
    <property type="entry name" value="CMP_dCMP_dom"/>
</dbReference>
<comment type="similarity">
    <text evidence="1">Belongs to the cytidine and deoxycytidylate deaminase family.</text>
</comment>
<dbReference type="Proteomes" id="UP000199393">
    <property type="component" value="Chromosome I"/>
</dbReference>
<accession>A0A1C3N5Y6</accession>
<dbReference type="GO" id="GO:0006220">
    <property type="term" value="P:pyrimidine nucleotide metabolic process"/>
    <property type="evidence" value="ECO:0007669"/>
    <property type="project" value="InterPro"/>
</dbReference>
<dbReference type="InterPro" id="IPR015517">
    <property type="entry name" value="dCMP_deaminase-rel"/>
</dbReference>
<dbReference type="SUPFAM" id="SSF53927">
    <property type="entry name" value="Cytidine deaminase-like"/>
    <property type="match status" value="1"/>
</dbReference>
<dbReference type="EMBL" id="LT598496">
    <property type="protein sequence ID" value="SBV27956.1"/>
    <property type="molecule type" value="Genomic_DNA"/>
</dbReference>
<feature type="domain" description="CMP/dCMP-type deaminase" evidence="7">
    <location>
        <begin position="5"/>
        <end position="135"/>
    </location>
</feature>
<dbReference type="Pfam" id="PF00383">
    <property type="entry name" value="dCMP_cyt_deam_1"/>
    <property type="match status" value="1"/>
</dbReference>
<keyword evidence="4 6" id="KW-0862">Zinc</keyword>
<gene>
    <name evidence="8" type="ORF">GA0070620_3487</name>
</gene>
<dbReference type="InterPro" id="IPR016473">
    <property type="entry name" value="dCMP_deaminase"/>
</dbReference>
<evidence type="ECO:0000256" key="2">
    <source>
        <dbReference type="ARBA" id="ARBA00022723"/>
    </source>
</evidence>
<dbReference type="STRING" id="307121.GA0070620_3487"/>
<dbReference type="GO" id="GO:0008270">
    <property type="term" value="F:zinc ion binding"/>
    <property type="evidence" value="ECO:0007669"/>
    <property type="project" value="InterPro"/>
</dbReference>
<keyword evidence="2 6" id="KW-0479">Metal-binding</keyword>
<dbReference type="AlphaFoldDB" id="A0A1C3N5Y6"/>
<organism evidence="8 9">
    <name type="scientific">Micromonospora krabiensis</name>
    <dbReference type="NCBI Taxonomy" id="307121"/>
    <lineage>
        <taxon>Bacteria</taxon>
        <taxon>Bacillati</taxon>
        <taxon>Actinomycetota</taxon>
        <taxon>Actinomycetes</taxon>
        <taxon>Micromonosporales</taxon>
        <taxon>Micromonosporaceae</taxon>
        <taxon>Micromonospora</taxon>
    </lineage>
</organism>
<evidence type="ECO:0000256" key="3">
    <source>
        <dbReference type="ARBA" id="ARBA00022801"/>
    </source>
</evidence>
<feature type="binding site" evidence="6">
    <location>
        <position position="86"/>
    </location>
    <ligand>
        <name>Zn(2+)</name>
        <dbReference type="ChEBI" id="CHEBI:29105"/>
        <note>catalytic</note>
    </ligand>
</feature>